<keyword evidence="4 10" id="KW-0349">Heme</keyword>
<keyword evidence="2" id="KW-0964">Secreted</keyword>
<dbReference type="GO" id="GO:0034599">
    <property type="term" value="P:cellular response to oxidative stress"/>
    <property type="evidence" value="ECO:0007669"/>
    <property type="project" value="InterPro"/>
</dbReference>
<feature type="active site" description="Proton acceptor" evidence="9">
    <location>
        <position position="24"/>
    </location>
</feature>
<dbReference type="Pfam" id="PF00141">
    <property type="entry name" value="peroxidase"/>
    <property type="match status" value="1"/>
</dbReference>
<evidence type="ECO:0000313" key="15">
    <source>
        <dbReference type="EMBL" id="KAJ7189517.1"/>
    </source>
</evidence>
<feature type="binding site" description="axial binding residue" evidence="10">
    <location>
        <position position="150"/>
    </location>
    <ligand>
        <name>heme b</name>
        <dbReference type="ChEBI" id="CHEBI:60344"/>
    </ligand>
    <ligandPart>
        <name>Fe</name>
        <dbReference type="ChEBI" id="CHEBI:18248"/>
    </ligandPart>
</feature>
<organism evidence="15 16">
    <name type="scientific">Mycena pura</name>
    <dbReference type="NCBI Taxonomy" id="153505"/>
    <lineage>
        <taxon>Eukaryota</taxon>
        <taxon>Fungi</taxon>
        <taxon>Dikarya</taxon>
        <taxon>Basidiomycota</taxon>
        <taxon>Agaricomycotina</taxon>
        <taxon>Agaricomycetes</taxon>
        <taxon>Agaricomycetidae</taxon>
        <taxon>Agaricales</taxon>
        <taxon>Marasmiineae</taxon>
        <taxon>Mycenaceae</taxon>
        <taxon>Mycena</taxon>
    </lineage>
</organism>
<name>A0AAD6UKL0_9AGAR</name>
<feature type="binding site" evidence="10">
    <location>
        <position position="25"/>
    </location>
    <ligand>
        <name>Ca(2+)</name>
        <dbReference type="ChEBI" id="CHEBI:29108"/>
        <label>1</label>
    </ligand>
</feature>
<evidence type="ECO:0000256" key="4">
    <source>
        <dbReference type="ARBA" id="ARBA00022617"/>
    </source>
</evidence>
<evidence type="ECO:0000256" key="1">
    <source>
        <dbReference type="ARBA" id="ARBA00006089"/>
    </source>
</evidence>
<feature type="binding site" evidence="10">
    <location>
        <position position="46"/>
    </location>
    <ligand>
        <name>Ca(2+)</name>
        <dbReference type="ChEBI" id="CHEBI:29108"/>
        <label>1</label>
    </ligand>
</feature>
<dbReference type="Gene3D" id="1.10.520.10">
    <property type="match status" value="1"/>
</dbReference>
<gene>
    <name evidence="15" type="ORF">GGX14DRAFT_383147</name>
</gene>
<keyword evidence="16" id="KW-1185">Reference proteome</keyword>
<dbReference type="PROSITE" id="PS00436">
    <property type="entry name" value="PEROXIDASE_2"/>
    <property type="match status" value="1"/>
</dbReference>
<dbReference type="PRINTS" id="PR00458">
    <property type="entry name" value="PEROXIDASE"/>
</dbReference>
<dbReference type="EC" id="1.11.1.-" evidence="13"/>
<evidence type="ECO:0000256" key="12">
    <source>
        <dbReference type="PIRSR" id="PIRSR601621-4"/>
    </source>
</evidence>
<accession>A0AAD6UKL0</accession>
<evidence type="ECO:0000256" key="6">
    <source>
        <dbReference type="ARBA" id="ARBA00023002"/>
    </source>
</evidence>
<feature type="disulfide bond" evidence="12">
    <location>
        <begin position="11"/>
        <end position="95"/>
    </location>
</feature>
<feature type="binding site" evidence="10">
    <location>
        <position position="168"/>
    </location>
    <ligand>
        <name>Ca(2+)</name>
        <dbReference type="ChEBI" id="CHEBI:29108"/>
        <label>2</label>
    </ligand>
</feature>
<keyword evidence="10 13" id="KW-0106">Calcium</keyword>
<dbReference type="SUPFAM" id="SSF48113">
    <property type="entry name" value="Heme-dependent peroxidases"/>
    <property type="match status" value="1"/>
</dbReference>
<evidence type="ECO:0000256" key="2">
    <source>
        <dbReference type="ARBA" id="ARBA00022525"/>
    </source>
</evidence>
<dbReference type="GO" id="GO:0042744">
    <property type="term" value="P:hydrogen peroxide catabolic process"/>
    <property type="evidence" value="ECO:0007669"/>
    <property type="project" value="TreeGrafter"/>
</dbReference>
<feature type="binding site" evidence="10">
    <location>
        <position position="175"/>
    </location>
    <ligand>
        <name>Ca(2+)</name>
        <dbReference type="ChEBI" id="CHEBI:29108"/>
        <label>2</label>
    </ligand>
</feature>
<keyword evidence="8" id="KW-0325">Glycoprotein</keyword>
<feature type="binding site" evidence="10">
    <location>
        <position position="44"/>
    </location>
    <ligand>
        <name>Ca(2+)</name>
        <dbReference type="ChEBI" id="CHEBI:29108"/>
        <label>1</label>
    </ligand>
</feature>
<evidence type="ECO:0000313" key="16">
    <source>
        <dbReference type="Proteomes" id="UP001219525"/>
    </source>
</evidence>
<evidence type="ECO:0000256" key="11">
    <source>
        <dbReference type="PIRSR" id="PIRSR601621-3"/>
    </source>
</evidence>
<keyword evidence="12" id="KW-1015">Disulfide bond</keyword>
<keyword evidence="6 13" id="KW-0560">Oxidoreductase</keyword>
<keyword evidence="7 10" id="KW-0408">Iron</keyword>
<sequence length="302" mass="32482">MRVTSDYIGRCGDLSRGAVRLAFHDAGTFSLRLAALGLPNGAADGSFLWDPEEVLREENNGLQSITAALTPLPEKFGVSPGDVLQLAGVLGVIACPGGPRIDVWVGRPEPLNVAPTGLLPSPFDSVPNLTGRFADMGFAATDLIALLGAHGTAKQFFVDPDFAGESMDSTVDIWDVNFYNDTTVANPPPGVFRFQSDVNFAHNASTMAEFHGYIDNQPDWDQDYRAAHLLMSTLGYNTSDLTNCTELMPASINLTLVSVPDASGILHVDPVLLEAATQKYRAPWLESNTCVDGIRCQTPNRE</sequence>
<dbReference type="InterPro" id="IPR002016">
    <property type="entry name" value="Haem_peroxidase"/>
</dbReference>
<evidence type="ECO:0000256" key="13">
    <source>
        <dbReference type="RuleBase" id="RU363051"/>
    </source>
</evidence>
<dbReference type="EMBL" id="JARJCW010000174">
    <property type="protein sequence ID" value="KAJ7189517.1"/>
    <property type="molecule type" value="Genomic_DNA"/>
</dbReference>
<dbReference type="GO" id="GO:0004601">
    <property type="term" value="F:peroxidase activity"/>
    <property type="evidence" value="ECO:0007669"/>
    <property type="project" value="UniProtKB-KW"/>
</dbReference>
<dbReference type="PRINTS" id="PR00462">
    <property type="entry name" value="LIGNINASE"/>
</dbReference>
<dbReference type="PROSITE" id="PS50873">
    <property type="entry name" value="PEROXIDASE_4"/>
    <property type="match status" value="1"/>
</dbReference>
<dbReference type="Proteomes" id="UP001219525">
    <property type="component" value="Unassembled WGS sequence"/>
</dbReference>
<feature type="domain" description="Plant heme peroxidase family profile" evidence="14">
    <location>
        <begin position="19"/>
        <end position="150"/>
    </location>
</feature>
<dbReference type="PANTHER" id="PTHR31356:SF66">
    <property type="entry name" value="CATALASE-PEROXIDASE"/>
    <property type="match status" value="1"/>
</dbReference>
<evidence type="ECO:0000256" key="10">
    <source>
        <dbReference type="PIRSR" id="PIRSR601621-2"/>
    </source>
</evidence>
<proteinExistence type="inferred from homology"/>
<comment type="cofactor">
    <cofactor evidence="10">
        <name>heme b</name>
        <dbReference type="ChEBI" id="CHEBI:60344"/>
    </cofactor>
    <text evidence="10">Binds 1 heme b (iron(II)-protoporphyrin IX) group per subunit.</text>
</comment>
<evidence type="ECO:0000256" key="9">
    <source>
        <dbReference type="PIRSR" id="PIRSR601621-1"/>
    </source>
</evidence>
<dbReference type="GO" id="GO:0000302">
    <property type="term" value="P:response to reactive oxygen species"/>
    <property type="evidence" value="ECO:0007669"/>
    <property type="project" value="TreeGrafter"/>
</dbReference>
<dbReference type="InterPro" id="IPR001621">
    <property type="entry name" value="Ligninase"/>
</dbReference>
<reference evidence="15" key="1">
    <citation type="submission" date="2023-03" db="EMBL/GenBank/DDBJ databases">
        <title>Massive genome expansion in bonnet fungi (Mycena s.s.) driven by repeated elements and novel gene families across ecological guilds.</title>
        <authorList>
            <consortium name="Lawrence Berkeley National Laboratory"/>
            <person name="Harder C.B."/>
            <person name="Miyauchi S."/>
            <person name="Viragh M."/>
            <person name="Kuo A."/>
            <person name="Thoen E."/>
            <person name="Andreopoulos B."/>
            <person name="Lu D."/>
            <person name="Skrede I."/>
            <person name="Drula E."/>
            <person name="Henrissat B."/>
            <person name="Morin E."/>
            <person name="Kohler A."/>
            <person name="Barry K."/>
            <person name="LaButti K."/>
            <person name="Morin E."/>
            <person name="Salamov A."/>
            <person name="Lipzen A."/>
            <person name="Mereny Z."/>
            <person name="Hegedus B."/>
            <person name="Baldrian P."/>
            <person name="Stursova M."/>
            <person name="Weitz H."/>
            <person name="Taylor A."/>
            <person name="Grigoriev I.V."/>
            <person name="Nagy L.G."/>
            <person name="Martin F."/>
            <person name="Kauserud H."/>
        </authorList>
    </citation>
    <scope>NUCLEOTIDE SEQUENCE</scope>
    <source>
        <strain evidence="15">9144</strain>
    </source>
</reference>
<dbReference type="InterPro" id="IPR019794">
    <property type="entry name" value="Peroxidases_AS"/>
</dbReference>
<dbReference type="Gene3D" id="1.10.420.10">
    <property type="entry name" value="Peroxidase, domain 2"/>
    <property type="match status" value="1"/>
</dbReference>
<protein>
    <recommendedName>
        <fullName evidence="13">Peroxidase</fullName>
        <ecNumber evidence="13">1.11.1.-</ecNumber>
    </recommendedName>
</protein>
<evidence type="ECO:0000256" key="5">
    <source>
        <dbReference type="ARBA" id="ARBA00022723"/>
    </source>
</evidence>
<dbReference type="InterPro" id="IPR010255">
    <property type="entry name" value="Haem_peroxidase_sf"/>
</dbReference>
<comment type="caution">
    <text evidence="15">The sequence shown here is derived from an EMBL/GenBank/DDBJ whole genome shotgun (WGS) entry which is preliminary data.</text>
</comment>
<evidence type="ECO:0000259" key="14">
    <source>
        <dbReference type="PROSITE" id="PS50873"/>
    </source>
</evidence>
<dbReference type="InterPro" id="IPR044831">
    <property type="entry name" value="Ccp1-like"/>
</dbReference>
<dbReference type="GO" id="GO:0020037">
    <property type="term" value="F:heme binding"/>
    <property type="evidence" value="ECO:0007669"/>
    <property type="project" value="UniProtKB-UniRule"/>
</dbReference>
<evidence type="ECO:0000256" key="3">
    <source>
        <dbReference type="ARBA" id="ARBA00022559"/>
    </source>
</evidence>
<comment type="cofactor">
    <cofactor evidence="10 13">
        <name>Ca(2+)</name>
        <dbReference type="ChEBI" id="CHEBI:29108"/>
    </cofactor>
    <text evidence="10 13">Binds 2 calcium ions per subunit.</text>
</comment>
<feature type="binding site" evidence="10">
    <location>
        <position position="170"/>
    </location>
    <ligand>
        <name>Ca(2+)</name>
        <dbReference type="ChEBI" id="CHEBI:29108"/>
        <label>2</label>
    </ligand>
</feature>
<dbReference type="GO" id="GO:0046872">
    <property type="term" value="F:metal ion binding"/>
    <property type="evidence" value="ECO:0007669"/>
    <property type="project" value="UniProtKB-UniRule"/>
</dbReference>
<keyword evidence="3 13" id="KW-0575">Peroxidase</keyword>
<feature type="site" description="Transition state stabilizer" evidence="11">
    <location>
        <position position="20"/>
    </location>
</feature>
<keyword evidence="5 10" id="KW-0479">Metal-binding</keyword>
<dbReference type="PANTHER" id="PTHR31356">
    <property type="entry name" value="THYLAKOID LUMENAL 29 KDA PROTEIN, CHLOROPLASTIC-RELATED"/>
    <property type="match status" value="1"/>
</dbReference>
<evidence type="ECO:0000256" key="8">
    <source>
        <dbReference type="ARBA" id="ARBA00023180"/>
    </source>
</evidence>
<dbReference type="AlphaFoldDB" id="A0AAD6UKL0"/>
<evidence type="ECO:0000256" key="7">
    <source>
        <dbReference type="ARBA" id="ARBA00023004"/>
    </source>
</evidence>
<comment type="similarity">
    <text evidence="1 13">Belongs to the peroxidase family. Ligninase subfamily.</text>
</comment>